<keyword evidence="3" id="KW-1185">Reference proteome</keyword>
<accession>A0A2I1P9H8</accession>
<dbReference type="PANTHER" id="PTHR46018">
    <property type="entry name" value="ZINC PHOSPHODIESTERASE ELAC PROTEIN 1"/>
    <property type="match status" value="1"/>
</dbReference>
<keyword evidence="2" id="KW-0378">Hydrolase</keyword>
<name>A0A2I1P9H8_9MICO</name>
<dbReference type="Pfam" id="PF12706">
    <property type="entry name" value="Lactamase_B_2"/>
    <property type="match status" value="1"/>
</dbReference>
<evidence type="ECO:0000259" key="1">
    <source>
        <dbReference type="Pfam" id="PF12706"/>
    </source>
</evidence>
<dbReference type="GO" id="GO:0042781">
    <property type="term" value="F:3'-tRNA processing endoribonuclease activity"/>
    <property type="evidence" value="ECO:0007669"/>
    <property type="project" value="TreeGrafter"/>
</dbReference>
<dbReference type="PANTHER" id="PTHR46018:SF4">
    <property type="entry name" value="METALLO-HYDROLASE YHFI-RELATED"/>
    <property type="match status" value="1"/>
</dbReference>
<evidence type="ECO:0000313" key="3">
    <source>
        <dbReference type="Proteomes" id="UP000234206"/>
    </source>
</evidence>
<dbReference type="InterPro" id="IPR001279">
    <property type="entry name" value="Metallo-B-lactamas"/>
</dbReference>
<protein>
    <submittedName>
        <fullName evidence="2">MBL fold metallo-hydrolase</fullName>
    </submittedName>
</protein>
<reference evidence="2 3" key="1">
    <citation type="submission" date="2017-12" db="EMBL/GenBank/DDBJ databases">
        <title>Phylogenetic diversity of female urinary microbiome.</title>
        <authorList>
            <person name="Thomas-White K."/>
            <person name="Wolfe A.J."/>
        </authorList>
    </citation>
    <scope>NUCLEOTIDE SEQUENCE [LARGE SCALE GENOMIC DNA]</scope>
    <source>
        <strain evidence="2 3">UMB1298</strain>
    </source>
</reference>
<dbReference type="SUPFAM" id="SSF56281">
    <property type="entry name" value="Metallo-hydrolase/oxidoreductase"/>
    <property type="match status" value="1"/>
</dbReference>
<dbReference type="OrthoDB" id="9800940at2"/>
<dbReference type="Gene3D" id="3.60.15.10">
    <property type="entry name" value="Ribonuclease Z/Hydroxyacylglutathione hydrolase-like"/>
    <property type="match status" value="1"/>
</dbReference>
<dbReference type="RefSeq" id="WP_070704736.1">
    <property type="nucleotide sequence ID" value="NZ_JBHLVH010000004.1"/>
</dbReference>
<dbReference type="Proteomes" id="UP000234206">
    <property type="component" value="Unassembled WGS sequence"/>
</dbReference>
<comment type="caution">
    <text evidence="2">The sequence shown here is derived from an EMBL/GenBank/DDBJ whole genome shotgun (WGS) entry which is preliminary data.</text>
</comment>
<gene>
    <name evidence="2" type="ORF">CYJ76_08690</name>
</gene>
<feature type="domain" description="Metallo-beta-lactamase" evidence="1">
    <location>
        <begin position="51"/>
        <end position="222"/>
    </location>
</feature>
<dbReference type="InterPro" id="IPR036866">
    <property type="entry name" value="RibonucZ/Hydroxyglut_hydro"/>
</dbReference>
<organism evidence="2 3">
    <name type="scientific">Kytococcus schroeteri</name>
    <dbReference type="NCBI Taxonomy" id="138300"/>
    <lineage>
        <taxon>Bacteria</taxon>
        <taxon>Bacillati</taxon>
        <taxon>Actinomycetota</taxon>
        <taxon>Actinomycetes</taxon>
        <taxon>Micrococcales</taxon>
        <taxon>Kytococcaceae</taxon>
        <taxon>Kytococcus</taxon>
    </lineage>
</organism>
<sequence length="265" mass="28035">MRLTVVGCSGSFAGPESAASSYLVEHEHEGRTWRLVLDLGSGALGALQRYTDPTAVDAYCISHLHPDHVVDLCGLFVLHHYDPRAPHTERIPVHGPAALRQQMDCVYGSPSGESLTRSFAYHPVGDGHTTQVGPFTLTWTRVNHPGDAYGLRVEAGGCTVAYTGDTDDTPALDGLLAGADLVLSDCAFVEGRDTAQGIHLSGRRAAVAAQRAGGVGALVLTHVPPWNDPEVSVAEAREVWDGPLQAAHPGLVLELVPRDCSVTPA</sequence>
<dbReference type="AlphaFoldDB" id="A0A2I1P9H8"/>
<proteinExistence type="predicted"/>
<dbReference type="EMBL" id="PKIZ01000016">
    <property type="protein sequence ID" value="PKZ41242.1"/>
    <property type="molecule type" value="Genomic_DNA"/>
</dbReference>
<evidence type="ECO:0000313" key="2">
    <source>
        <dbReference type="EMBL" id="PKZ41242.1"/>
    </source>
</evidence>
<dbReference type="CDD" id="cd07716">
    <property type="entry name" value="RNaseZ_short-form-like_MBL-fold"/>
    <property type="match status" value="1"/>
</dbReference>